<gene>
    <name evidence="2" type="ORF">PGLA1383_LOCUS47654</name>
</gene>
<feature type="region of interest" description="Disordered" evidence="1">
    <location>
        <begin position="141"/>
        <end position="172"/>
    </location>
</feature>
<dbReference type="EMBL" id="CAJNNV010030172">
    <property type="protein sequence ID" value="CAE8631574.1"/>
    <property type="molecule type" value="Genomic_DNA"/>
</dbReference>
<organism evidence="2 3">
    <name type="scientific">Polarella glacialis</name>
    <name type="common">Dinoflagellate</name>
    <dbReference type="NCBI Taxonomy" id="89957"/>
    <lineage>
        <taxon>Eukaryota</taxon>
        <taxon>Sar</taxon>
        <taxon>Alveolata</taxon>
        <taxon>Dinophyceae</taxon>
        <taxon>Suessiales</taxon>
        <taxon>Suessiaceae</taxon>
        <taxon>Polarella</taxon>
    </lineage>
</organism>
<evidence type="ECO:0000313" key="2">
    <source>
        <dbReference type="EMBL" id="CAE8631574.1"/>
    </source>
</evidence>
<name>A0A813H1Q5_POLGL</name>
<comment type="caution">
    <text evidence="2">The sequence shown here is derived from an EMBL/GenBank/DDBJ whole genome shotgun (WGS) entry which is preliminary data.</text>
</comment>
<dbReference type="Proteomes" id="UP000654075">
    <property type="component" value="Unassembled WGS sequence"/>
</dbReference>
<accession>A0A813H1Q5</accession>
<sequence length="199" mass="20917">MFDLANLADDALDNIRFGLASHVDTELADALGPAFDSLTTVLAATSSGNMSNGVTVDDACARVGISLQGAEGILGTLFAANNAACDSLGQLDQRLASVEQTVRKLREAPAPRRRRRSRDPAPRRISEVSILEERLLGLQGGLSGLSKSPRRSPQSSQSGDDTVDNLPTLPPSGLQNRSVAAFSKPVVSVSIHLPAIVFS</sequence>
<protein>
    <submittedName>
        <fullName evidence="2">Uncharacterized protein</fullName>
    </submittedName>
</protein>
<evidence type="ECO:0000313" key="3">
    <source>
        <dbReference type="Proteomes" id="UP000654075"/>
    </source>
</evidence>
<evidence type="ECO:0000256" key="1">
    <source>
        <dbReference type="SAM" id="MobiDB-lite"/>
    </source>
</evidence>
<dbReference type="AlphaFoldDB" id="A0A813H1Q5"/>
<proteinExistence type="predicted"/>
<keyword evidence="3" id="KW-1185">Reference proteome</keyword>
<reference evidence="2" key="1">
    <citation type="submission" date="2021-02" db="EMBL/GenBank/DDBJ databases">
        <authorList>
            <person name="Dougan E. K."/>
            <person name="Rhodes N."/>
            <person name="Thang M."/>
            <person name="Chan C."/>
        </authorList>
    </citation>
    <scope>NUCLEOTIDE SEQUENCE</scope>
</reference>
<feature type="region of interest" description="Disordered" evidence="1">
    <location>
        <begin position="104"/>
        <end position="124"/>
    </location>
</feature>